<accession>A0A6J4GNN0</accession>
<keyword evidence="1" id="KW-0812">Transmembrane</keyword>
<sequence length="65" mass="7488">MKINYKIQFTLFIICLFFIALGIFQISNTGLKTGSDLFWQLSAFVPFVLSSIVFGMNLYSKRIKN</sequence>
<gene>
    <name evidence="2" type="ORF">FLA105534_03208</name>
</gene>
<protein>
    <submittedName>
        <fullName evidence="2">Uncharacterized protein</fullName>
    </submittedName>
</protein>
<reference evidence="2 3" key="1">
    <citation type="submission" date="2020-02" db="EMBL/GenBank/DDBJ databases">
        <authorList>
            <person name="Criscuolo A."/>
        </authorList>
    </citation>
    <scope>NUCLEOTIDE SEQUENCE [LARGE SCALE GENOMIC DNA]</scope>
    <source>
        <strain evidence="2">CIP105534</strain>
    </source>
</reference>
<feature type="transmembrane region" description="Helical" evidence="1">
    <location>
        <begin position="38"/>
        <end position="59"/>
    </location>
</feature>
<keyword evidence="1" id="KW-0472">Membrane</keyword>
<evidence type="ECO:0000313" key="2">
    <source>
        <dbReference type="EMBL" id="CAA9200713.1"/>
    </source>
</evidence>
<dbReference type="EMBL" id="CADCSU010000114">
    <property type="protein sequence ID" value="CAA9200713.1"/>
    <property type="molecule type" value="Genomic_DNA"/>
</dbReference>
<proteinExistence type="predicted"/>
<dbReference type="AlphaFoldDB" id="A0A6J4GNN0"/>
<keyword evidence="3" id="KW-1185">Reference proteome</keyword>
<organism evidence="2 3">
    <name type="scientific">Flavobacterium bizetiae</name>
    <dbReference type="NCBI Taxonomy" id="2704140"/>
    <lineage>
        <taxon>Bacteria</taxon>
        <taxon>Pseudomonadati</taxon>
        <taxon>Bacteroidota</taxon>
        <taxon>Flavobacteriia</taxon>
        <taxon>Flavobacteriales</taxon>
        <taxon>Flavobacteriaceae</taxon>
        <taxon>Flavobacterium</taxon>
    </lineage>
</organism>
<evidence type="ECO:0000313" key="3">
    <source>
        <dbReference type="Proteomes" id="UP000479938"/>
    </source>
</evidence>
<name>A0A6J4GNN0_9FLAO</name>
<keyword evidence="1" id="KW-1133">Transmembrane helix</keyword>
<feature type="transmembrane region" description="Helical" evidence="1">
    <location>
        <begin position="7"/>
        <end position="26"/>
    </location>
</feature>
<dbReference type="Proteomes" id="UP000479938">
    <property type="component" value="Unassembled WGS sequence"/>
</dbReference>
<dbReference type="RefSeq" id="WP_173971717.1">
    <property type="nucleotide sequence ID" value="NZ_CADCSU010000114.1"/>
</dbReference>
<evidence type="ECO:0000256" key="1">
    <source>
        <dbReference type="SAM" id="Phobius"/>
    </source>
</evidence>